<dbReference type="AlphaFoldDB" id="A0A0P1BF62"/>
<keyword evidence="3" id="KW-1185">Reference proteome</keyword>
<organism evidence="2 3">
    <name type="scientific">Ceraceosorus bombacis</name>
    <dbReference type="NCBI Taxonomy" id="401625"/>
    <lineage>
        <taxon>Eukaryota</taxon>
        <taxon>Fungi</taxon>
        <taxon>Dikarya</taxon>
        <taxon>Basidiomycota</taxon>
        <taxon>Ustilaginomycotina</taxon>
        <taxon>Exobasidiomycetes</taxon>
        <taxon>Ceraceosorales</taxon>
        <taxon>Ceraceosoraceae</taxon>
        <taxon>Ceraceosorus</taxon>
    </lineage>
</organism>
<protein>
    <submittedName>
        <fullName evidence="2">Uncharacterized protein</fullName>
    </submittedName>
</protein>
<evidence type="ECO:0000313" key="2">
    <source>
        <dbReference type="EMBL" id="CEH14801.1"/>
    </source>
</evidence>
<feature type="region of interest" description="Disordered" evidence="1">
    <location>
        <begin position="215"/>
        <end position="255"/>
    </location>
</feature>
<dbReference type="OrthoDB" id="1746033at2759"/>
<accession>A0A0P1BF62</accession>
<proteinExistence type="predicted"/>
<dbReference type="EMBL" id="CCYA01000248">
    <property type="protein sequence ID" value="CEH14801.1"/>
    <property type="molecule type" value="Genomic_DNA"/>
</dbReference>
<reference evidence="2 3" key="1">
    <citation type="submission" date="2014-09" db="EMBL/GenBank/DDBJ databases">
        <authorList>
            <person name="Magalhaes I.L.F."/>
            <person name="Oliveira U."/>
            <person name="Santos F.R."/>
            <person name="Vidigal T.H.D.A."/>
            <person name="Brescovit A.D."/>
            <person name="Santos A.J."/>
        </authorList>
    </citation>
    <scope>NUCLEOTIDE SEQUENCE [LARGE SCALE GENOMIC DNA]</scope>
</reference>
<evidence type="ECO:0000256" key="1">
    <source>
        <dbReference type="SAM" id="MobiDB-lite"/>
    </source>
</evidence>
<evidence type="ECO:0000313" key="3">
    <source>
        <dbReference type="Proteomes" id="UP000054845"/>
    </source>
</evidence>
<dbReference type="Proteomes" id="UP000054845">
    <property type="component" value="Unassembled WGS sequence"/>
</dbReference>
<feature type="region of interest" description="Disordered" evidence="1">
    <location>
        <begin position="166"/>
        <end position="194"/>
    </location>
</feature>
<feature type="region of interest" description="Disordered" evidence="1">
    <location>
        <begin position="1"/>
        <end position="23"/>
    </location>
</feature>
<sequence length="323" mass="35352">MAADSATGEGSTPRAAASRKLPENHRELNRAACGLLSRAMDPKYLDILDGHESDVHEMWKAISAYFTPPTSDGKVRTAQHWFRFTQTDSDINVHIRDYKNLVASMRDLTITQDNWWLVIRFLDSLNTDYDRIREKLLEKQPIPTLEEVFTRIHDEWLSARDRHTALAASAPSRHPSRTPSPALRDGPPPAPCRKCGGNHWNAQCAATQATLDAFKNKSKKKPSAHLASAPHQPMGLAGQPAPVEDLGETSVGDSSQGTDVLLGWAATHLPATHIGLSAMGNTTDWYLDSGATQHMTGGHHHLTSAKPFASTIQGINSTAPVTH</sequence>
<name>A0A0P1BF62_9BASI</name>
<dbReference type="Pfam" id="PF14223">
    <property type="entry name" value="Retrotran_gag_2"/>
    <property type="match status" value="1"/>
</dbReference>